<keyword evidence="1" id="KW-0560">Oxidoreductase</keyword>
<organism evidence="6 7">
    <name type="scientific">Asparagus officinalis</name>
    <name type="common">Garden asparagus</name>
    <dbReference type="NCBI Taxonomy" id="4686"/>
    <lineage>
        <taxon>Eukaryota</taxon>
        <taxon>Viridiplantae</taxon>
        <taxon>Streptophyta</taxon>
        <taxon>Embryophyta</taxon>
        <taxon>Tracheophyta</taxon>
        <taxon>Spermatophyta</taxon>
        <taxon>Magnoliopsida</taxon>
        <taxon>Liliopsida</taxon>
        <taxon>Asparagales</taxon>
        <taxon>Asparagaceae</taxon>
        <taxon>Asparagoideae</taxon>
        <taxon>Asparagus</taxon>
    </lineage>
</organism>
<reference evidence="7" key="1">
    <citation type="journal article" date="2017" name="Nat. Commun.">
        <title>The asparagus genome sheds light on the origin and evolution of a young Y chromosome.</title>
        <authorList>
            <person name="Harkess A."/>
            <person name="Zhou J."/>
            <person name="Xu C."/>
            <person name="Bowers J.E."/>
            <person name="Van der Hulst R."/>
            <person name="Ayyampalayam S."/>
            <person name="Mercati F."/>
            <person name="Riccardi P."/>
            <person name="McKain M.R."/>
            <person name="Kakrana A."/>
            <person name="Tang H."/>
            <person name="Ray J."/>
            <person name="Groenendijk J."/>
            <person name="Arikit S."/>
            <person name="Mathioni S.M."/>
            <person name="Nakano M."/>
            <person name="Shan H."/>
            <person name="Telgmann-Rauber A."/>
            <person name="Kanno A."/>
            <person name="Yue Z."/>
            <person name="Chen H."/>
            <person name="Li W."/>
            <person name="Chen Y."/>
            <person name="Xu X."/>
            <person name="Zhang Y."/>
            <person name="Luo S."/>
            <person name="Chen H."/>
            <person name="Gao J."/>
            <person name="Mao Z."/>
            <person name="Pires J.C."/>
            <person name="Luo M."/>
            <person name="Kudrna D."/>
            <person name="Wing R.A."/>
            <person name="Meyers B.C."/>
            <person name="Yi K."/>
            <person name="Kong H."/>
            <person name="Lavrijsen P."/>
            <person name="Sunseri F."/>
            <person name="Falavigna A."/>
            <person name="Ye Y."/>
            <person name="Leebens-Mack J.H."/>
            <person name="Chen G."/>
        </authorList>
    </citation>
    <scope>NUCLEOTIDE SEQUENCE [LARGE SCALE GENOMIC DNA]</scope>
    <source>
        <strain evidence="7">cv. DH0086</strain>
    </source>
</reference>
<accession>A0A5P1E6Z8</accession>
<name>A0A5P1E6Z8_ASPOF</name>
<dbReference type="EMBL" id="CM007389">
    <property type="protein sequence ID" value="ONK57783.1"/>
    <property type="molecule type" value="Genomic_DNA"/>
</dbReference>
<dbReference type="GO" id="GO:0071949">
    <property type="term" value="F:FAD binding"/>
    <property type="evidence" value="ECO:0007669"/>
    <property type="project" value="InterPro"/>
</dbReference>
<dbReference type="GO" id="GO:0004497">
    <property type="term" value="F:monooxygenase activity"/>
    <property type="evidence" value="ECO:0007669"/>
    <property type="project" value="UniProtKB-KW"/>
</dbReference>
<sequence>MEMRTQEELHGIVIIGGGISGLATALGLHKKGMKSVVLERSETLRNTGAAIAFFHNGWHAFDHLGVGDQLRAKSTLITEMHTKWVHKDGTGDVIPIGEEGLRCVKRSDIVDALADSLPSESIRFGCRIVAVETDPVTSFHAVHLEDGSVMRTKVLIGCDGSNSVVAKTLGLKPPNLFRTQVAQAVTSYPNGHGLSNHFLYLWGDKLLLGRVPIDEKTVYWFVVQEVNPKDFESKEDSRVVRDLTVEALKDCPAEVVEMVKRCRFPYIESDIMLHGTWHSVISVKGQ</sequence>
<evidence type="ECO:0000256" key="4">
    <source>
        <dbReference type="SAM" id="Phobius"/>
    </source>
</evidence>
<dbReference type="AlphaFoldDB" id="A0A5P1E6Z8"/>
<dbReference type="InterPro" id="IPR002938">
    <property type="entry name" value="FAD-bd"/>
</dbReference>
<feature type="transmembrane region" description="Helical" evidence="4">
    <location>
        <begin position="12"/>
        <end position="28"/>
    </location>
</feature>
<dbReference type="SUPFAM" id="SSF51905">
    <property type="entry name" value="FAD/NAD(P)-binding domain"/>
    <property type="match status" value="1"/>
</dbReference>
<dbReference type="InterPro" id="IPR044560">
    <property type="entry name" value="MOase"/>
</dbReference>
<dbReference type="PANTHER" id="PTHR45934">
    <property type="entry name" value="FAD/NAD(P)-BINDING OXIDOREDUCTASE FAMILY PROTEIN"/>
    <property type="match status" value="1"/>
</dbReference>
<gene>
    <name evidence="6" type="ORF">A4U43_C09F4050</name>
</gene>
<dbReference type="Proteomes" id="UP000243459">
    <property type="component" value="Chromosome 9"/>
</dbReference>
<keyword evidence="4" id="KW-0472">Membrane</keyword>
<dbReference type="Gene3D" id="3.50.50.60">
    <property type="entry name" value="FAD/NAD(P)-binding domain"/>
    <property type="match status" value="1"/>
</dbReference>
<evidence type="ECO:0000259" key="5">
    <source>
        <dbReference type="Pfam" id="PF01494"/>
    </source>
</evidence>
<protein>
    <recommendedName>
        <fullName evidence="5">FAD-binding domain-containing protein</fullName>
    </recommendedName>
</protein>
<proteinExistence type="inferred from homology"/>
<evidence type="ECO:0000313" key="6">
    <source>
        <dbReference type="EMBL" id="ONK57783.1"/>
    </source>
</evidence>
<dbReference type="InterPro" id="IPR036188">
    <property type="entry name" value="FAD/NAD-bd_sf"/>
</dbReference>
<dbReference type="PRINTS" id="PR00420">
    <property type="entry name" value="RNGMNOXGNASE"/>
</dbReference>
<comment type="similarity">
    <text evidence="3">Belongs to the 3-hydroxybenzoate 6-hydroxylase family.</text>
</comment>
<evidence type="ECO:0000256" key="2">
    <source>
        <dbReference type="ARBA" id="ARBA00023033"/>
    </source>
</evidence>
<keyword evidence="4" id="KW-1133">Transmembrane helix</keyword>
<evidence type="ECO:0000256" key="1">
    <source>
        <dbReference type="ARBA" id="ARBA00023002"/>
    </source>
</evidence>
<keyword evidence="7" id="KW-1185">Reference proteome</keyword>
<keyword evidence="4" id="KW-0812">Transmembrane</keyword>
<keyword evidence="2" id="KW-0503">Monooxygenase</keyword>
<dbReference type="Gramene" id="ONK57783">
    <property type="protein sequence ID" value="ONK57783"/>
    <property type="gene ID" value="A4U43_C09F4050"/>
</dbReference>
<dbReference type="OMA" id="CHILAAK"/>
<feature type="domain" description="FAD-binding" evidence="5">
    <location>
        <begin position="12"/>
        <end position="184"/>
    </location>
</feature>
<evidence type="ECO:0000313" key="7">
    <source>
        <dbReference type="Proteomes" id="UP000243459"/>
    </source>
</evidence>
<dbReference type="PANTHER" id="PTHR45934:SF2">
    <property type="entry name" value="MONOOXYGENASE 1"/>
    <property type="match status" value="1"/>
</dbReference>
<dbReference type="Pfam" id="PF01494">
    <property type="entry name" value="FAD_binding_3"/>
    <property type="match status" value="1"/>
</dbReference>
<evidence type="ECO:0000256" key="3">
    <source>
        <dbReference type="ARBA" id="ARBA00024018"/>
    </source>
</evidence>